<dbReference type="SUPFAM" id="SSF46689">
    <property type="entry name" value="Homeodomain-like"/>
    <property type="match status" value="2"/>
</dbReference>
<dbReference type="PANTHER" id="PTHR46796:SF13">
    <property type="entry name" value="HTH-TYPE TRANSCRIPTIONAL ACTIVATOR RHAS"/>
    <property type="match status" value="1"/>
</dbReference>
<dbReference type="InterPro" id="IPR018060">
    <property type="entry name" value="HTH_AraC"/>
</dbReference>
<dbReference type="Gene3D" id="1.10.10.60">
    <property type="entry name" value="Homeodomain-like"/>
    <property type="match status" value="1"/>
</dbReference>
<dbReference type="InterPro" id="IPR046532">
    <property type="entry name" value="DUF6597"/>
</dbReference>
<accession>A0ABW7N9S4</accession>
<gene>
    <name evidence="5" type="ORF">ACHKAR_12350</name>
</gene>
<evidence type="ECO:0000313" key="6">
    <source>
        <dbReference type="Proteomes" id="UP001610063"/>
    </source>
</evidence>
<evidence type="ECO:0000313" key="5">
    <source>
        <dbReference type="EMBL" id="MFH6984237.1"/>
    </source>
</evidence>
<dbReference type="PANTHER" id="PTHR46796">
    <property type="entry name" value="HTH-TYPE TRANSCRIPTIONAL ACTIVATOR RHAS-RELATED"/>
    <property type="match status" value="1"/>
</dbReference>
<keyword evidence="3" id="KW-0804">Transcription</keyword>
<evidence type="ECO:0000256" key="1">
    <source>
        <dbReference type="ARBA" id="ARBA00023015"/>
    </source>
</evidence>
<dbReference type="Pfam" id="PF12833">
    <property type="entry name" value="HTH_18"/>
    <property type="match status" value="1"/>
</dbReference>
<dbReference type="SMART" id="SM00342">
    <property type="entry name" value="HTH_ARAC"/>
    <property type="match status" value="1"/>
</dbReference>
<keyword evidence="2" id="KW-0238">DNA-binding</keyword>
<comment type="caution">
    <text evidence="5">The sequence shown here is derived from an EMBL/GenBank/DDBJ whole genome shotgun (WGS) entry which is preliminary data.</text>
</comment>
<reference evidence="5 6" key="1">
    <citation type="journal article" date="2013" name="Int. J. Syst. Evol. Microbiol.">
        <title>Marinoscillum luteum sp. nov., isolated from marine sediment.</title>
        <authorList>
            <person name="Cha I.T."/>
            <person name="Park S.J."/>
            <person name="Kim S.J."/>
            <person name="Kim J.G."/>
            <person name="Jung M.Y."/>
            <person name="Shin K.S."/>
            <person name="Kwon K.K."/>
            <person name="Yang S.H."/>
            <person name="Seo Y.S."/>
            <person name="Rhee S.K."/>
        </authorList>
    </citation>
    <scope>NUCLEOTIDE SEQUENCE [LARGE SCALE GENOMIC DNA]</scope>
    <source>
        <strain evidence="5 6">KCTC 23939</strain>
    </source>
</reference>
<evidence type="ECO:0000256" key="3">
    <source>
        <dbReference type="ARBA" id="ARBA00023163"/>
    </source>
</evidence>
<protein>
    <submittedName>
        <fullName evidence="5">Helix-turn-helix domain-containing protein</fullName>
    </submittedName>
</protein>
<dbReference type="Proteomes" id="UP001610063">
    <property type="component" value="Unassembled WGS sequence"/>
</dbReference>
<organism evidence="5 6">
    <name type="scientific">Marinoscillum luteum</name>
    <dbReference type="NCBI Taxonomy" id="861051"/>
    <lineage>
        <taxon>Bacteria</taxon>
        <taxon>Pseudomonadati</taxon>
        <taxon>Bacteroidota</taxon>
        <taxon>Cytophagia</taxon>
        <taxon>Cytophagales</taxon>
        <taxon>Reichenbachiellaceae</taxon>
        <taxon>Marinoscillum</taxon>
    </lineage>
</organism>
<proteinExistence type="predicted"/>
<keyword evidence="1" id="KW-0805">Transcription regulation</keyword>
<dbReference type="Pfam" id="PF20240">
    <property type="entry name" value="DUF6597"/>
    <property type="match status" value="1"/>
</dbReference>
<dbReference type="PROSITE" id="PS01124">
    <property type="entry name" value="HTH_ARAC_FAMILY_2"/>
    <property type="match status" value="1"/>
</dbReference>
<keyword evidence="6" id="KW-1185">Reference proteome</keyword>
<dbReference type="InterPro" id="IPR009057">
    <property type="entry name" value="Homeodomain-like_sf"/>
</dbReference>
<name>A0ABW7N9S4_9BACT</name>
<dbReference type="InterPro" id="IPR050204">
    <property type="entry name" value="AraC_XylS_family_regulators"/>
</dbReference>
<dbReference type="RefSeq" id="WP_395417624.1">
    <property type="nucleotide sequence ID" value="NZ_JBIPKE010000017.1"/>
</dbReference>
<sequence length="273" mass="31435">MFLTVHIPTYPINQLVESITYYSNYSVEHFAERLLPDGHADFIVNLTEAPKHTFDNTTLKVNDTFKKGWLSGARKKLLSIDAGGQNDSMMIVRLKFGAAYNIFNIPQEELTDKVYEADLILGSPFEDLRTKILEAHFVETKIQIMEDFIFARCVGVIDLPPVVTFAFHQLVHSPSNTSIKLLADQSGYSHKHFISLFKKHAGMSPKEFLKVMRFQRVIREIETYGSIDWTRLALDCGYYDQAHFIKEFKNFSGFSPEQYLSQKGDFLNYIPVR</sequence>
<dbReference type="EMBL" id="JBIPKE010000017">
    <property type="protein sequence ID" value="MFH6984237.1"/>
    <property type="molecule type" value="Genomic_DNA"/>
</dbReference>
<evidence type="ECO:0000256" key="2">
    <source>
        <dbReference type="ARBA" id="ARBA00023125"/>
    </source>
</evidence>
<feature type="domain" description="HTH araC/xylS-type" evidence="4">
    <location>
        <begin position="160"/>
        <end position="262"/>
    </location>
</feature>
<evidence type="ECO:0000259" key="4">
    <source>
        <dbReference type="PROSITE" id="PS01124"/>
    </source>
</evidence>